<organism evidence="4 5">
    <name type="scientific">Lutimonas vermicola</name>
    <dbReference type="NCBI Taxonomy" id="414288"/>
    <lineage>
        <taxon>Bacteria</taxon>
        <taxon>Pseudomonadati</taxon>
        <taxon>Bacteroidota</taxon>
        <taxon>Flavobacteriia</taxon>
        <taxon>Flavobacteriales</taxon>
        <taxon>Flavobacteriaceae</taxon>
        <taxon>Lutimonas</taxon>
    </lineage>
</organism>
<feature type="domain" description="Peptidase M61 catalytic" evidence="1">
    <location>
        <begin position="287"/>
        <end position="404"/>
    </location>
</feature>
<feature type="domain" description="Peptidase M61 N-terminal" evidence="3">
    <location>
        <begin position="25"/>
        <end position="189"/>
    </location>
</feature>
<dbReference type="EMBL" id="JBCDNA010000002">
    <property type="protein sequence ID" value="MEL4456317.1"/>
    <property type="molecule type" value="Genomic_DNA"/>
</dbReference>
<dbReference type="InterPro" id="IPR036034">
    <property type="entry name" value="PDZ_sf"/>
</dbReference>
<dbReference type="Gene3D" id="2.30.42.10">
    <property type="match status" value="1"/>
</dbReference>
<reference evidence="4 5" key="1">
    <citation type="submission" date="2024-04" db="EMBL/GenBank/DDBJ databases">
        <title>whole genome sequencing of Lutimonas vermicola strain IMCC1616.</title>
        <authorList>
            <person name="Bae S.S."/>
        </authorList>
    </citation>
    <scope>NUCLEOTIDE SEQUENCE [LARGE SCALE GENOMIC DNA]</scope>
    <source>
        <strain evidence="4 5">IMCC1616</strain>
    </source>
</reference>
<feature type="domain" description="PDZ" evidence="2">
    <location>
        <begin position="493"/>
        <end position="571"/>
    </location>
</feature>
<dbReference type="RefSeq" id="WP_342160422.1">
    <property type="nucleotide sequence ID" value="NZ_JBCDNA010000002.1"/>
</dbReference>
<dbReference type="SUPFAM" id="SSF55486">
    <property type="entry name" value="Metalloproteases ('zincins'), catalytic domain"/>
    <property type="match status" value="1"/>
</dbReference>
<dbReference type="Proteomes" id="UP001474120">
    <property type="component" value="Unassembled WGS sequence"/>
</dbReference>
<dbReference type="Pfam" id="PF17899">
    <property type="entry name" value="Peptidase_M61_N"/>
    <property type="match status" value="1"/>
</dbReference>
<dbReference type="InterPro" id="IPR024191">
    <property type="entry name" value="Peptidase_M61"/>
</dbReference>
<name>A0ABU9L1K6_9FLAO</name>
<evidence type="ECO:0000313" key="4">
    <source>
        <dbReference type="EMBL" id="MEL4456317.1"/>
    </source>
</evidence>
<dbReference type="InterPro" id="IPR027268">
    <property type="entry name" value="Peptidase_M4/M1_CTD_sf"/>
</dbReference>
<evidence type="ECO:0000313" key="5">
    <source>
        <dbReference type="Proteomes" id="UP001474120"/>
    </source>
</evidence>
<accession>A0ABU9L1K6</accession>
<keyword evidence="5" id="KW-1185">Reference proteome</keyword>
<evidence type="ECO:0000259" key="1">
    <source>
        <dbReference type="Pfam" id="PF05299"/>
    </source>
</evidence>
<dbReference type="PIRSF" id="PIRSF016493">
    <property type="entry name" value="Glycyl_aminpptds"/>
    <property type="match status" value="1"/>
</dbReference>
<evidence type="ECO:0000259" key="2">
    <source>
        <dbReference type="Pfam" id="PF13180"/>
    </source>
</evidence>
<dbReference type="Pfam" id="PF13180">
    <property type="entry name" value="PDZ_2"/>
    <property type="match status" value="1"/>
</dbReference>
<dbReference type="InterPro" id="IPR040756">
    <property type="entry name" value="Peptidase_M61_N"/>
</dbReference>
<dbReference type="InterPro" id="IPR007963">
    <property type="entry name" value="Peptidase_M61_catalytic"/>
</dbReference>
<dbReference type="Pfam" id="PF05299">
    <property type="entry name" value="Peptidase_M61"/>
    <property type="match status" value="1"/>
</dbReference>
<dbReference type="SUPFAM" id="SSF50156">
    <property type="entry name" value="PDZ domain-like"/>
    <property type="match status" value="1"/>
</dbReference>
<evidence type="ECO:0000259" key="3">
    <source>
        <dbReference type="Pfam" id="PF17899"/>
    </source>
</evidence>
<proteinExistence type="predicted"/>
<sequence length="608" mass="69144">MKSIIYALVVCLFATGKLYAQTHIKYEISFKNAVHHEGEIAVEYNGVDMDTLSVRMSRTSPGRYAIHEFAKNVYAFKAVDGGGNKLKVTRPNPYQWDITGHSGIVKIYYTLFANHGDGTYAQIDETHAHLNIPATFIYAPSLENRPVQIKFHPRKDLKWKIATQLKPLNENEYYAPNLDYFMDSPVEISDHRIRTFKTRSGNKEYDINFVLHQADGYEGFDAYFEKVKKIVETEMEIFGDLPDFDYGSYYFLACYMTNVDGDGMEHRNSTVLTNQASLSNGGDRQNIGTVAHEFFHAWNVERIRPASLEPFDYTGADMSGELWFAEGFTSYYTYLTLCRTGIMSKEYYASSLSGPLGSVWNSPGRKYFNPVEMSYQAPFVDAATSVDQVNRENTFISYYTYGNVLGLALDLSLRNLETDKSLDGFMRLVWHAYGKNELPYTLKNLQDALTSYTDESFSDEFFNAYIYGSAMPDYQSLLASVGIGFSELYEERPVLGAQIQQIDNKWLISSNPTQGASLYNAGLSKGDKIVSIDGKLTNNKLKPNELLNLYKAGETVKVVFNRYGRQKETELTFTKNLSFKTYLIENPSEELRQRQNLWLGKTSGEGKP</sequence>
<comment type="caution">
    <text evidence="4">The sequence shown here is derived from an EMBL/GenBank/DDBJ whole genome shotgun (WGS) entry which is preliminary data.</text>
</comment>
<dbReference type="InterPro" id="IPR001478">
    <property type="entry name" value="PDZ"/>
</dbReference>
<protein>
    <submittedName>
        <fullName evidence="4">PDZ domain-containing protein</fullName>
    </submittedName>
</protein>
<dbReference type="Gene3D" id="2.60.40.3650">
    <property type="match status" value="1"/>
</dbReference>
<gene>
    <name evidence="4" type="ORF">AABB81_10450</name>
</gene>
<dbReference type="Gene3D" id="1.10.390.10">
    <property type="entry name" value="Neutral Protease Domain 2"/>
    <property type="match status" value="1"/>
</dbReference>